<evidence type="ECO:0000313" key="3">
    <source>
        <dbReference type="Proteomes" id="UP000521943"/>
    </source>
</evidence>
<proteinExistence type="predicted"/>
<dbReference type="SUPFAM" id="SSF81383">
    <property type="entry name" value="F-box domain"/>
    <property type="match status" value="1"/>
</dbReference>
<feature type="domain" description="F-box" evidence="1">
    <location>
        <begin position="4"/>
        <end position="63"/>
    </location>
</feature>
<dbReference type="AlphaFoldDB" id="A0A8H6IDI5"/>
<comment type="caution">
    <text evidence="2">The sequence shown here is derived from an EMBL/GenBank/DDBJ whole genome shotgun (WGS) entry which is preliminary data.</text>
</comment>
<dbReference type="EMBL" id="JACGCI010000005">
    <property type="protein sequence ID" value="KAF6763590.1"/>
    <property type="molecule type" value="Genomic_DNA"/>
</dbReference>
<evidence type="ECO:0000313" key="2">
    <source>
        <dbReference type="EMBL" id="KAF6763590.1"/>
    </source>
</evidence>
<dbReference type="OrthoDB" id="3008976at2759"/>
<name>A0A8H6IDI5_9AGAR</name>
<accession>A0A8H6IDI5</accession>
<organism evidence="2 3">
    <name type="scientific">Ephemerocybe angulata</name>
    <dbReference type="NCBI Taxonomy" id="980116"/>
    <lineage>
        <taxon>Eukaryota</taxon>
        <taxon>Fungi</taxon>
        <taxon>Dikarya</taxon>
        <taxon>Basidiomycota</taxon>
        <taxon>Agaricomycotina</taxon>
        <taxon>Agaricomycetes</taxon>
        <taxon>Agaricomycetidae</taxon>
        <taxon>Agaricales</taxon>
        <taxon>Agaricineae</taxon>
        <taxon>Psathyrellaceae</taxon>
        <taxon>Ephemerocybe</taxon>
    </lineage>
</organism>
<protein>
    <recommendedName>
        <fullName evidence="1">F-box domain-containing protein</fullName>
    </recommendedName>
</protein>
<evidence type="ECO:0000259" key="1">
    <source>
        <dbReference type="Pfam" id="PF12937"/>
    </source>
</evidence>
<sequence>MDYINNIPDEVLGKIFQVTCPVIYCNVEEPRHGAYIGHLGRVCRAWRNIVLTHSYLWTELDLRLVASFFALSDNPSFRPGLLKLVIQRSKTSPLTFRFSSSDMENTFKYERSFETLYSAANRWYDVELDGILLLKMVERNPGRWNIARKDMPLLERLSLKRSDHCDSVLGTFMGLTWGSLPKLRDLSLEHYGNLSSIGGSLTNRGFPWAQITRLSLIEGSRNAWMELGAIDDFFRQLPDLVDLIIDPLYPSLRRKKTPIVFKHLESFSFCIEYMTPGDSGLWPSALSFIKAPNLVSLSARIRSRANSTQILKECLGPFFESSCGALKRLSLMDCDNDLARFLLKYTPSVESLFLDYVHCTLSLETLTWNPDVDDTNLLPNLSTLNLLLPPWVLDLEELSVLLASRTSTHTARQNLPPIKLKSLNFFYCYKSPSELQLEWMDDFKPLLETYNLKGDTWPLPDNPNAYGTWFPNL</sequence>
<dbReference type="Gene3D" id="1.20.1280.50">
    <property type="match status" value="1"/>
</dbReference>
<dbReference type="Proteomes" id="UP000521943">
    <property type="component" value="Unassembled WGS sequence"/>
</dbReference>
<dbReference type="InterPro" id="IPR036047">
    <property type="entry name" value="F-box-like_dom_sf"/>
</dbReference>
<dbReference type="Pfam" id="PF12937">
    <property type="entry name" value="F-box-like"/>
    <property type="match status" value="1"/>
</dbReference>
<gene>
    <name evidence="2" type="ORF">DFP72DRAFT_479065</name>
</gene>
<keyword evidence="3" id="KW-1185">Reference proteome</keyword>
<dbReference type="InterPro" id="IPR001810">
    <property type="entry name" value="F-box_dom"/>
</dbReference>
<reference evidence="2 3" key="1">
    <citation type="submission" date="2020-07" db="EMBL/GenBank/DDBJ databases">
        <title>Comparative genomics of pyrophilous fungi reveals a link between fire events and developmental genes.</title>
        <authorList>
            <consortium name="DOE Joint Genome Institute"/>
            <person name="Steindorff A.S."/>
            <person name="Carver A."/>
            <person name="Calhoun S."/>
            <person name="Stillman K."/>
            <person name="Liu H."/>
            <person name="Lipzen A."/>
            <person name="Pangilinan J."/>
            <person name="Labutti K."/>
            <person name="Bruns T.D."/>
            <person name="Grigoriev I.V."/>
        </authorList>
    </citation>
    <scope>NUCLEOTIDE SEQUENCE [LARGE SCALE GENOMIC DNA]</scope>
    <source>
        <strain evidence="2 3">CBS 144469</strain>
    </source>
</reference>
<dbReference type="SUPFAM" id="SSF52047">
    <property type="entry name" value="RNI-like"/>
    <property type="match status" value="1"/>
</dbReference>